<feature type="domain" description="Teneurin NHL" evidence="1">
    <location>
        <begin position="113"/>
        <end position="272"/>
    </location>
</feature>
<dbReference type="Gene3D" id="2.120.10.30">
    <property type="entry name" value="TolB, C-terminal domain"/>
    <property type="match status" value="4"/>
</dbReference>
<dbReference type="RefSeq" id="XP_002671065.1">
    <property type="nucleotide sequence ID" value="XM_002671019.1"/>
</dbReference>
<dbReference type="Proteomes" id="UP000006671">
    <property type="component" value="Unassembled WGS sequence"/>
</dbReference>
<dbReference type="SUPFAM" id="SSF75011">
    <property type="entry name" value="3-carboxy-cis,cis-mucoante lactonizing enzyme"/>
    <property type="match status" value="1"/>
</dbReference>
<evidence type="ECO:0000259" key="1">
    <source>
        <dbReference type="Pfam" id="PF25021"/>
    </source>
</evidence>
<accession>D2VXY8</accession>
<dbReference type="InParanoid" id="D2VXY8"/>
<dbReference type="eggNOG" id="KOG2177">
    <property type="taxonomic scope" value="Eukaryota"/>
</dbReference>
<protein>
    <submittedName>
        <fullName evidence="2">Predicted protein</fullName>
    </submittedName>
</protein>
<reference evidence="2 3" key="1">
    <citation type="journal article" date="2010" name="Cell">
        <title>The genome of Naegleria gruberi illuminates early eukaryotic versatility.</title>
        <authorList>
            <person name="Fritz-Laylin L.K."/>
            <person name="Prochnik S.E."/>
            <person name="Ginger M.L."/>
            <person name="Dacks J.B."/>
            <person name="Carpenter M.L."/>
            <person name="Field M.C."/>
            <person name="Kuo A."/>
            <person name="Paredez A."/>
            <person name="Chapman J."/>
            <person name="Pham J."/>
            <person name="Shu S."/>
            <person name="Neupane R."/>
            <person name="Cipriano M."/>
            <person name="Mancuso J."/>
            <person name="Tu H."/>
            <person name="Salamov A."/>
            <person name="Lindquist E."/>
            <person name="Shapiro H."/>
            <person name="Lucas S."/>
            <person name="Grigoriev I.V."/>
            <person name="Cande W.Z."/>
            <person name="Fulton C."/>
            <person name="Rokhsar D.S."/>
            <person name="Dawson S.C."/>
        </authorList>
    </citation>
    <scope>NUCLEOTIDE SEQUENCE [LARGE SCALE GENOMIC DNA]</scope>
    <source>
        <strain evidence="2 3">NEG-M</strain>
    </source>
</reference>
<dbReference type="PANTHER" id="PTHR46388">
    <property type="entry name" value="NHL REPEAT-CONTAINING PROTEIN 2"/>
    <property type="match status" value="1"/>
</dbReference>
<dbReference type="InterPro" id="IPR056822">
    <property type="entry name" value="TEN_NHL"/>
</dbReference>
<name>D2VXY8_NAEGR</name>
<dbReference type="PANTHER" id="PTHR46388:SF2">
    <property type="entry name" value="NHL REPEAT-CONTAINING PROTEIN 2"/>
    <property type="match status" value="1"/>
</dbReference>
<dbReference type="VEuPathDB" id="AmoebaDB:NAEGRDRAFT_74006"/>
<sequence>MATKAKLNRPFSVFVHSEQDMNQCDEVYIADTENHCIRKIINGNIITIAGTGEAGFNGDNIKATQATINKPVCVIVNHRNGNVYFSDLGNNRIRKIDNNGIISTIVGCGDYGLVGDGNLAINSFLNSPRGICLSNDGNYLYIADRDNHAIRKVSLNDDDDNGLIETIVGNGSSGESENGSLALNSQINCPYGIAISKDDELYFSEFSNHTIRKIDKNGKLWKVAGIDGKNGNNEYDHHAFNNLLNYPAYICFDNNNNLYIADRDNNSIRKIDLKTGLINTAVVKELNSPLGCFVTINNILYIADTDNHQIKMIDLNNEIITITAGTGEEGYSGDYILPTNLNI</sequence>
<gene>
    <name evidence="2" type="ORF">NAEGRDRAFT_74006</name>
</gene>
<organism evidence="3">
    <name type="scientific">Naegleria gruberi</name>
    <name type="common">Amoeba</name>
    <dbReference type="NCBI Taxonomy" id="5762"/>
    <lineage>
        <taxon>Eukaryota</taxon>
        <taxon>Discoba</taxon>
        <taxon>Heterolobosea</taxon>
        <taxon>Tetramitia</taxon>
        <taxon>Eutetramitia</taxon>
        <taxon>Vahlkampfiidae</taxon>
        <taxon>Naegleria</taxon>
    </lineage>
</organism>
<dbReference type="OrthoDB" id="273823at2759"/>
<keyword evidence="3" id="KW-1185">Reference proteome</keyword>
<dbReference type="STRING" id="5762.D2VXY8"/>
<feature type="domain" description="Teneurin NHL" evidence="1">
    <location>
        <begin position="43"/>
        <end position="109"/>
    </location>
</feature>
<dbReference type="EMBL" id="GG738909">
    <property type="protein sequence ID" value="EFC38321.1"/>
    <property type="molecule type" value="Genomic_DNA"/>
</dbReference>
<dbReference type="GeneID" id="8857832"/>
<dbReference type="InterPro" id="IPR011042">
    <property type="entry name" value="6-blade_b-propeller_TolB-like"/>
</dbReference>
<dbReference type="Pfam" id="PF25021">
    <property type="entry name" value="TEN_NHL"/>
    <property type="match status" value="2"/>
</dbReference>
<proteinExistence type="predicted"/>
<evidence type="ECO:0000313" key="3">
    <source>
        <dbReference type="Proteomes" id="UP000006671"/>
    </source>
</evidence>
<dbReference type="AlphaFoldDB" id="D2VXY8"/>
<dbReference type="KEGG" id="ngr:NAEGRDRAFT_74006"/>
<evidence type="ECO:0000313" key="2">
    <source>
        <dbReference type="EMBL" id="EFC38321.1"/>
    </source>
</evidence>